<name>A0A7W9LL04_9ACTN</name>
<evidence type="ECO:0000256" key="1">
    <source>
        <dbReference type="ARBA" id="ARBA00009981"/>
    </source>
</evidence>
<accession>A0A7W9LL04</accession>
<evidence type="ECO:0000256" key="2">
    <source>
        <dbReference type="RuleBase" id="RU362080"/>
    </source>
</evidence>
<gene>
    <name evidence="3" type="ORF">HD601_002265</name>
</gene>
<protein>
    <recommendedName>
        <fullName evidence="2">Antitoxin</fullName>
    </recommendedName>
</protein>
<dbReference type="Proteomes" id="UP000542813">
    <property type="component" value="Unassembled WGS sequence"/>
</dbReference>
<dbReference type="Pfam" id="PF02604">
    <property type="entry name" value="PhdYeFM_antitox"/>
    <property type="match status" value="1"/>
</dbReference>
<dbReference type="Gene3D" id="3.40.1620.10">
    <property type="entry name" value="YefM-like domain"/>
    <property type="match status" value="1"/>
</dbReference>
<proteinExistence type="inferred from homology"/>
<sequence length="86" mass="9604">MTALDTWSVAEAKARLSELLDTVGRDGPQTISRRGRPVAVLVSVDEWERRKRRQGTLAEFLATAPVGAEDLILERDKGARMREVDL</sequence>
<dbReference type="RefSeq" id="WP_184821915.1">
    <property type="nucleotide sequence ID" value="NZ_JACHMM010000001.1"/>
</dbReference>
<dbReference type="InterPro" id="IPR051405">
    <property type="entry name" value="phD/YefM_antitoxin"/>
</dbReference>
<evidence type="ECO:0000313" key="4">
    <source>
        <dbReference type="Proteomes" id="UP000542813"/>
    </source>
</evidence>
<dbReference type="PANTHER" id="PTHR33713:SF9">
    <property type="entry name" value="ANTITOXIN"/>
    <property type="match status" value="1"/>
</dbReference>
<evidence type="ECO:0000313" key="3">
    <source>
        <dbReference type="EMBL" id="MBB5787690.1"/>
    </source>
</evidence>
<dbReference type="PANTHER" id="PTHR33713">
    <property type="entry name" value="ANTITOXIN YAFN-RELATED"/>
    <property type="match status" value="1"/>
</dbReference>
<organism evidence="3 4">
    <name type="scientific">Jiangella mangrovi</name>
    <dbReference type="NCBI Taxonomy" id="1524084"/>
    <lineage>
        <taxon>Bacteria</taxon>
        <taxon>Bacillati</taxon>
        <taxon>Actinomycetota</taxon>
        <taxon>Actinomycetes</taxon>
        <taxon>Jiangellales</taxon>
        <taxon>Jiangellaceae</taxon>
        <taxon>Jiangella</taxon>
    </lineage>
</organism>
<comment type="similarity">
    <text evidence="1 2">Belongs to the phD/YefM antitoxin family.</text>
</comment>
<reference evidence="3 4" key="1">
    <citation type="submission" date="2020-08" db="EMBL/GenBank/DDBJ databases">
        <title>Sequencing the genomes of 1000 actinobacteria strains.</title>
        <authorList>
            <person name="Klenk H.-P."/>
        </authorList>
    </citation>
    <scope>NUCLEOTIDE SEQUENCE [LARGE SCALE GENOMIC DNA]</scope>
    <source>
        <strain evidence="3 4">DSM 102122</strain>
    </source>
</reference>
<dbReference type="EMBL" id="JACHMM010000001">
    <property type="protein sequence ID" value="MBB5787690.1"/>
    <property type="molecule type" value="Genomic_DNA"/>
</dbReference>
<comment type="function">
    <text evidence="2">Antitoxin component of a type II toxin-antitoxin (TA) system.</text>
</comment>
<comment type="caution">
    <text evidence="3">The sequence shown here is derived from an EMBL/GenBank/DDBJ whole genome shotgun (WGS) entry which is preliminary data.</text>
</comment>
<dbReference type="AlphaFoldDB" id="A0A7W9LL04"/>
<dbReference type="InterPro" id="IPR036165">
    <property type="entry name" value="YefM-like_sf"/>
</dbReference>
<dbReference type="SUPFAM" id="SSF143120">
    <property type="entry name" value="YefM-like"/>
    <property type="match status" value="1"/>
</dbReference>
<dbReference type="InterPro" id="IPR006442">
    <property type="entry name" value="Antitoxin_Phd/YefM"/>
</dbReference>
<keyword evidence="4" id="KW-1185">Reference proteome</keyword>
<dbReference type="NCBIfam" id="TIGR01552">
    <property type="entry name" value="phd_fam"/>
    <property type="match status" value="1"/>
</dbReference>